<dbReference type="Proteomes" id="UP001212997">
    <property type="component" value="Unassembled WGS sequence"/>
</dbReference>
<keyword evidence="2" id="KW-1185">Reference proteome</keyword>
<evidence type="ECO:0000313" key="2">
    <source>
        <dbReference type="Proteomes" id="UP001212997"/>
    </source>
</evidence>
<comment type="caution">
    <text evidence="1">The sequence shown here is derived from an EMBL/GenBank/DDBJ whole genome shotgun (WGS) entry which is preliminary data.</text>
</comment>
<accession>A0AAD5V922</accession>
<evidence type="ECO:0000313" key="1">
    <source>
        <dbReference type="EMBL" id="KAJ3489230.1"/>
    </source>
</evidence>
<gene>
    <name evidence="1" type="ORF">NLI96_g2290</name>
</gene>
<name>A0AAD5V922_9APHY</name>
<organism evidence="1 2">
    <name type="scientific">Meripilus lineatus</name>
    <dbReference type="NCBI Taxonomy" id="2056292"/>
    <lineage>
        <taxon>Eukaryota</taxon>
        <taxon>Fungi</taxon>
        <taxon>Dikarya</taxon>
        <taxon>Basidiomycota</taxon>
        <taxon>Agaricomycotina</taxon>
        <taxon>Agaricomycetes</taxon>
        <taxon>Polyporales</taxon>
        <taxon>Meripilaceae</taxon>
        <taxon>Meripilus</taxon>
    </lineage>
</organism>
<evidence type="ECO:0008006" key="3">
    <source>
        <dbReference type="Google" id="ProtNLM"/>
    </source>
</evidence>
<dbReference type="EMBL" id="JANAWD010000050">
    <property type="protein sequence ID" value="KAJ3489230.1"/>
    <property type="molecule type" value="Genomic_DNA"/>
</dbReference>
<sequence length="521" mass="59154">MHRAFLIAEVVQYLLESFGGVYKGAYGQDIGNSDLVSFALTSKSVLELALDHIWHTLPNISPVVRCFPRESELQGIQDTGYGRLPTVFLRAPLSSQEWERVMYYTRRIRIFRNMTRGGTHPSLLAALKDAPDTLFPNLLSFEWPFMCNPGDDMDLFNSFLSSRLSNLTITGKVTTDAIATLQTVPRATVGFHLRTFKFAFPSSPHPDFLPAYRSFLQSIKTLEKLDTWVEDRDTYVDIARLPNLRDLSLTITTKAAWPRDLLSTVQFPFCYLRTLSLRIDTVNLSLFSRFLQLAMFDQLASIFLEIPPFDGSEDATTYRDPEKDFLGLANTIVAQCSTDHLRCVGIFVTDIFYDMFVEHPTIQPHHIAPLLGFRRLQSFYLHVDWKLDFDNATLETIVSSWPHLRCLSLAPRSTSRPPRLTFSGLQTLRICTNLHTFRSSFLDDVSSPESYESIDKEKLPNIPSVSVLDVGISEPINNQNMARYLAALFPNLEAIHYDRGTPPGSPSPNPDWDDVIDHLSL</sequence>
<reference evidence="1" key="1">
    <citation type="submission" date="2022-07" db="EMBL/GenBank/DDBJ databases">
        <title>Genome Sequence of Physisporinus lineatus.</title>
        <authorList>
            <person name="Buettner E."/>
        </authorList>
    </citation>
    <scope>NUCLEOTIDE SEQUENCE</scope>
    <source>
        <strain evidence="1">VT162</strain>
    </source>
</reference>
<proteinExistence type="predicted"/>
<dbReference type="AlphaFoldDB" id="A0AAD5V922"/>
<protein>
    <recommendedName>
        <fullName evidence="3">F-box domain-containing protein</fullName>
    </recommendedName>
</protein>